<feature type="compositionally biased region" description="Low complexity" evidence="4">
    <location>
        <begin position="143"/>
        <end position="157"/>
    </location>
</feature>
<evidence type="ECO:0000256" key="4">
    <source>
        <dbReference type="SAM" id="MobiDB-lite"/>
    </source>
</evidence>
<protein>
    <recommendedName>
        <fullName evidence="7">Ubiquitin thioesterase otulin</fullName>
    </recommendedName>
</protein>
<dbReference type="CDD" id="cd22790">
    <property type="entry name" value="OTU_OTUL-like"/>
    <property type="match status" value="1"/>
</dbReference>
<accession>A0A067QT56</accession>
<dbReference type="PRINTS" id="PR02055">
    <property type="entry name" value="PROTEINF105"/>
</dbReference>
<dbReference type="EMBL" id="KK853308">
    <property type="protein sequence ID" value="KDR08688.1"/>
    <property type="molecule type" value="Genomic_DNA"/>
</dbReference>
<gene>
    <name evidence="5" type="ORF">L798_01586</name>
</gene>
<evidence type="ECO:0000256" key="3">
    <source>
        <dbReference type="ARBA" id="ARBA00022490"/>
    </source>
</evidence>
<dbReference type="OMA" id="GRPKWNP"/>
<evidence type="ECO:0008006" key="7">
    <source>
        <dbReference type="Google" id="ProtNLM"/>
    </source>
</evidence>
<sequence>MANLEWDEEDLIKYPESEDGGITMVVENTLEMDLEAELGPIICDMFDGPQSMTSSRSFTASPNTERYSKLESSSGFESGSKMLDSCTSQMANDLEMKAWRCWSSEESGCVDWDATMTAVTVRGESGQNFTEQCWNEAAVTTQSSSSSPSELSTPGSENPQSVSASVPSELENVGPKVNVLQYAIQEWQGNTRKAETILQGYSEIPSLLGLQHLRRIRGDNYCGVRAAIFQILAQGLHVPSGERTFQYLSQALSNEGCRWLQDWTFAGRLPYQGNNVLHGMKCCLRNLDNVASLLSSTNGEQEETLAALLNSDPMLDLHVMEAVKLHMLHCAMELHKENSSGSDNVPLFAILMFARDTSETPKDLMNNHLREVGNSGGLEQIEMFLLGHTLGVTLRVIRPAAFGTEEFMCSYPDLNEGNWPQVFLIAEDDRHYNVLVD</sequence>
<dbReference type="Proteomes" id="UP000027135">
    <property type="component" value="Unassembled WGS sequence"/>
</dbReference>
<dbReference type="AlphaFoldDB" id="A0A067QT56"/>
<name>A0A067QT56_ZOONE</name>
<dbReference type="eggNOG" id="ENOG502QTB8">
    <property type="taxonomic scope" value="Eukaryota"/>
</dbReference>
<dbReference type="STRING" id="136037.A0A067QT56"/>
<feature type="region of interest" description="Disordered" evidence="4">
    <location>
        <begin position="139"/>
        <end position="168"/>
    </location>
</feature>
<dbReference type="InterPro" id="IPR023235">
    <property type="entry name" value="FAM105"/>
</dbReference>
<keyword evidence="6" id="KW-1185">Reference proteome</keyword>
<evidence type="ECO:0000313" key="6">
    <source>
        <dbReference type="Proteomes" id="UP000027135"/>
    </source>
</evidence>
<keyword evidence="3" id="KW-0963">Cytoplasm</keyword>
<dbReference type="GO" id="GO:0004843">
    <property type="term" value="F:cysteine-type deubiquitinase activity"/>
    <property type="evidence" value="ECO:0007669"/>
    <property type="project" value="TreeGrafter"/>
</dbReference>
<proteinExistence type="inferred from homology"/>
<dbReference type="PANTHER" id="PTHR33662">
    <property type="entry name" value="OTU DEUBIQUITINASE WITH LINEAR LINKAGE-SPECIFICITY A-RELATED"/>
    <property type="match status" value="1"/>
</dbReference>
<feature type="region of interest" description="Disordered" evidence="4">
    <location>
        <begin position="53"/>
        <end position="74"/>
    </location>
</feature>
<comment type="similarity">
    <text evidence="2">Belongs to the peptidase C65 family. Otulin subfamily.</text>
</comment>
<comment type="subcellular location">
    <subcellularLocation>
        <location evidence="1">Cytoplasm</location>
    </subcellularLocation>
</comment>
<dbReference type="Pfam" id="PF16218">
    <property type="entry name" value="Peptidase_C101"/>
    <property type="match status" value="1"/>
</dbReference>
<dbReference type="InParanoid" id="A0A067QT56"/>
<organism evidence="5 6">
    <name type="scientific">Zootermopsis nevadensis</name>
    <name type="common">Dampwood termite</name>
    <dbReference type="NCBI Taxonomy" id="136037"/>
    <lineage>
        <taxon>Eukaryota</taxon>
        <taxon>Metazoa</taxon>
        <taxon>Ecdysozoa</taxon>
        <taxon>Arthropoda</taxon>
        <taxon>Hexapoda</taxon>
        <taxon>Insecta</taxon>
        <taxon>Pterygota</taxon>
        <taxon>Neoptera</taxon>
        <taxon>Polyneoptera</taxon>
        <taxon>Dictyoptera</taxon>
        <taxon>Blattodea</taxon>
        <taxon>Blattoidea</taxon>
        <taxon>Termitoidae</taxon>
        <taxon>Termopsidae</taxon>
        <taxon>Zootermopsis</taxon>
    </lineage>
</organism>
<dbReference type="GO" id="GO:1990108">
    <property type="term" value="P:protein linear deubiquitination"/>
    <property type="evidence" value="ECO:0007669"/>
    <property type="project" value="TreeGrafter"/>
</dbReference>
<evidence type="ECO:0000256" key="1">
    <source>
        <dbReference type="ARBA" id="ARBA00004496"/>
    </source>
</evidence>
<dbReference type="GO" id="GO:0005737">
    <property type="term" value="C:cytoplasm"/>
    <property type="evidence" value="ECO:0007669"/>
    <property type="project" value="UniProtKB-SubCell"/>
</dbReference>
<reference evidence="5 6" key="1">
    <citation type="journal article" date="2014" name="Nat. Commun.">
        <title>Molecular traces of alternative social organization in a termite genome.</title>
        <authorList>
            <person name="Terrapon N."/>
            <person name="Li C."/>
            <person name="Robertson H.M."/>
            <person name="Ji L."/>
            <person name="Meng X."/>
            <person name="Booth W."/>
            <person name="Chen Z."/>
            <person name="Childers C.P."/>
            <person name="Glastad K.M."/>
            <person name="Gokhale K."/>
            <person name="Gowin J."/>
            <person name="Gronenberg W."/>
            <person name="Hermansen R.A."/>
            <person name="Hu H."/>
            <person name="Hunt B.G."/>
            <person name="Huylmans A.K."/>
            <person name="Khalil S.M."/>
            <person name="Mitchell R.D."/>
            <person name="Munoz-Torres M.C."/>
            <person name="Mustard J.A."/>
            <person name="Pan H."/>
            <person name="Reese J.T."/>
            <person name="Scharf M.E."/>
            <person name="Sun F."/>
            <person name="Vogel H."/>
            <person name="Xiao J."/>
            <person name="Yang W."/>
            <person name="Yang Z."/>
            <person name="Yang Z."/>
            <person name="Zhou J."/>
            <person name="Zhu J."/>
            <person name="Brent C.S."/>
            <person name="Elsik C.G."/>
            <person name="Goodisman M.A."/>
            <person name="Liberles D.A."/>
            <person name="Roe R.M."/>
            <person name="Vargo E.L."/>
            <person name="Vilcinskas A."/>
            <person name="Wang J."/>
            <person name="Bornberg-Bauer E."/>
            <person name="Korb J."/>
            <person name="Zhang G."/>
            <person name="Liebig J."/>
        </authorList>
    </citation>
    <scope>NUCLEOTIDE SEQUENCE [LARGE SCALE GENOMIC DNA]</scope>
    <source>
        <tissue evidence="5">Whole organism</tissue>
    </source>
</reference>
<evidence type="ECO:0000256" key="2">
    <source>
        <dbReference type="ARBA" id="ARBA00010267"/>
    </source>
</evidence>
<evidence type="ECO:0000313" key="5">
    <source>
        <dbReference type="EMBL" id="KDR08688.1"/>
    </source>
</evidence>
<dbReference type="PANTHER" id="PTHR33662:SF3">
    <property type="entry name" value="FIBROUS SHEATH CABYR-BINDING PROTEIN-LIKE-RELATED"/>
    <property type="match status" value="1"/>
</dbReference>